<reference evidence="1 2" key="1">
    <citation type="submission" date="2019-06" db="EMBL/GenBank/DDBJ databases">
        <title>WGS assembly of Gossypium darwinii.</title>
        <authorList>
            <person name="Chen Z.J."/>
            <person name="Sreedasyam A."/>
            <person name="Ando A."/>
            <person name="Song Q."/>
            <person name="De L."/>
            <person name="Hulse-Kemp A."/>
            <person name="Ding M."/>
            <person name="Ye W."/>
            <person name="Kirkbride R."/>
            <person name="Jenkins J."/>
            <person name="Plott C."/>
            <person name="Lovell J."/>
            <person name="Lin Y.-M."/>
            <person name="Vaughn R."/>
            <person name="Liu B."/>
            <person name="Li W."/>
            <person name="Simpson S."/>
            <person name="Scheffler B."/>
            <person name="Saski C."/>
            <person name="Grover C."/>
            <person name="Hu G."/>
            <person name="Conover J."/>
            <person name="Carlson J."/>
            <person name="Shu S."/>
            <person name="Boston L."/>
            <person name="Williams M."/>
            <person name="Peterson D."/>
            <person name="Mcgee K."/>
            <person name="Jones D."/>
            <person name="Wendel J."/>
            <person name="Stelly D."/>
            <person name="Grimwood J."/>
            <person name="Schmutz J."/>
        </authorList>
    </citation>
    <scope>NUCLEOTIDE SEQUENCE [LARGE SCALE GENOMIC DNA]</scope>
    <source>
        <strain evidence="1">1808015.09</strain>
    </source>
</reference>
<dbReference type="Proteomes" id="UP000323506">
    <property type="component" value="Chromosome A11"/>
</dbReference>
<evidence type="ECO:0000313" key="1">
    <source>
        <dbReference type="EMBL" id="TYG92851.1"/>
    </source>
</evidence>
<evidence type="ECO:0000313" key="2">
    <source>
        <dbReference type="Proteomes" id="UP000323506"/>
    </source>
</evidence>
<protein>
    <submittedName>
        <fullName evidence="1">Uncharacterized protein</fullName>
    </submittedName>
</protein>
<keyword evidence="2" id="KW-1185">Reference proteome</keyword>
<organism evidence="1 2">
    <name type="scientific">Gossypium darwinii</name>
    <name type="common">Darwin's cotton</name>
    <name type="synonym">Gossypium barbadense var. darwinii</name>
    <dbReference type="NCBI Taxonomy" id="34276"/>
    <lineage>
        <taxon>Eukaryota</taxon>
        <taxon>Viridiplantae</taxon>
        <taxon>Streptophyta</taxon>
        <taxon>Embryophyta</taxon>
        <taxon>Tracheophyta</taxon>
        <taxon>Spermatophyta</taxon>
        <taxon>Magnoliopsida</taxon>
        <taxon>eudicotyledons</taxon>
        <taxon>Gunneridae</taxon>
        <taxon>Pentapetalae</taxon>
        <taxon>rosids</taxon>
        <taxon>malvids</taxon>
        <taxon>Malvales</taxon>
        <taxon>Malvaceae</taxon>
        <taxon>Malvoideae</taxon>
        <taxon>Gossypium</taxon>
    </lineage>
</organism>
<dbReference type="AlphaFoldDB" id="A0A5D2EI53"/>
<name>A0A5D2EI53_GOSDA</name>
<dbReference type="EMBL" id="CM017698">
    <property type="protein sequence ID" value="TYG92851.1"/>
    <property type="molecule type" value="Genomic_DNA"/>
</dbReference>
<proteinExistence type="predicted"/>
<gene>
    <name evidence="1" type="ORF">ES288_A11G065200v1</name>
</gene>
<sequence length="50" mass="5951">MRSSGENHVASFSCNFQELSNSSLCYFGDLLELLYRINIRLMWWWGNLFT</sequence>
<accession>A0A5D2EI53</accession>